<dbReference type="SUPFAM" id="SSF53756">
    <property type="entry name" value="UDP-Glycosyltransferase/glycogen phosphorylase"/>
    <property type="match status" value="1"/>
</dbReference>
<feature type="domain" description="3-deoxy-D-manno-octulosonic-acid transferase N-terminal" evidence="9">
    <location>
        <begin position="36"/>
        <end position="206"/>
    </location>
</feature>
<dbReference type="Proteomes" id="UP001521209">
    <property type="component" value="Unassembled WGS sequence"/>
</dbReference>
<keyword evidence="8" id="KW-0472">Membrane</keyword>
<evidence type="ECO:0000256" key="1">
    <source>
        <dbReference type="ARBA" id="ARBA00003394"/>
    </source>
</evidence>
<dbReference type="Pfam" id="PF04413">
    <property type="entry name" value="Glycos_transf_N"/>
    <property type="match status" value="1"/>
</dbReference>
<organism evidence="10 11">
    <name type="scientific">Acidiphilium iwatense</name>
    <dbReference type="NCBI Taxonomy" id="768198"/>
    <lineage>
        <taxon>Bacteria</taxon>
        <taxon>Pseudomonadati</taxon>
        <taxon>Pseudomonadota</taxon>
        <taxon>Alphaproteobacteria</taxon>
        <taxon>Acetobacterales</taxon>
        <taxon>Acidocellaceae</taxon>
        <taxon>Acidiphilium</taxon>
    </lineage>
</organism>
<evidence type="ECO:0000256" key="6">
    <source>
        <dbReference type="ARBA" id="ARBA00031445"/>
    </source>
</evidence>
<keyword evidence="8" id="KW-0448">Lipopolysaccharide biosynthesis</keyword>
<evidence type="ECO:0000259" key="9">
    <source>
        <dbReference type="Pfam" id="PF04413"/>
    </source>
</evidence>
<dbReference type="InterPro" id="IPR038107">
    <property type="entry name" value="Glycos_transf_N_sf"/>
</dbReference>
<proteinExistence type="inferred from homology"/>
<dbReference type="Gene3D" id="3.40.50.2000">
    <property type="entry name" value="Glycogen Phosphorylase B"/>
    <property type="match status" value="1"/>
</dbReference>
<evidence type="ECO:0000256" key="8">
    <source>
        <dbReference type="RuleBase" id="RU365103"/>
    </source>
</evidence>
<evidence type="ECO:0000256" key="5">
    <source>
        <dbReference type="ARBA" id="ARBA00022679"/>
    </source>
</evidence>
<keyword evidence="5 8" id="KW-0808">Transferase</keyword>
<sequence>MPLSLSIYRGVTALTAPLLPFWLSRRAKRGKEIAARLPERYGIASITRPGGRLIWIHAASMGETMSALTLIDILANHAAVLLTTGTITSAGLAARRARAIHQFVPLDAPRYAERFLDHWRPDTAVFVESEIWPNLLRGLDARHVPRFLVNARLSARSAKRWARFPATARALFDGFGFIAAQSEADAAALRGLGIDRVEAPGNLKFAAPLLPDDSAARTALETACPGPRILAASTHAGEDAPMVAAHRALLAGHANLTTIIVPRHPERAEAIAALTAGLPTARRSRGEMPVPGGIYLADTLGELGLFYGFCPIAFIGGSLVPVGGHNMIEAAQLGCAAIAGPHLANFAEAAAILRAAGGLIDITDGTELTQAFDSLLADPARAAMIGEAGRRACQGFADLPARLTAQILDAIA</sequence>
<evidence type="ECO:0000256" key="4">
    <source>
        <dbReference type="ARBA" id="ARBA00019077"/>
    </source>
</evidence>
<dbReference type="Gene3D" id="3.40.50.11720">
    <property type="entry name" value="3-Deoxy-D-manno-octulosonic-acid transferase, N-terminal domain"/>
    <property type="match status" value="1"/>
</dbReference>
<evidence type="ECO:0000313" key="10">
    <source>
        <dbReference type="EMBL" id="MCF3946026.1"/>
    </source>
</evidence>
<dbReference type="RefSeq" id="WP_235703253.1">
    <property type="nucleotide sequence ID" value="NZ_JAKGBZ010000006.1"/>
</dbReference>
<evidence type="ECO:0000256" key="3">
    <source>
        <dbReference type="ARBA" id="ARBA00012621"/>
    </source>
</evidence>
<dbReference type="GO" id="GO:0016740">
    <property type="term" value="F:transferase activity"/>
    <property type="evidence" value="ECO:0007669"/>
    <property type="project" value="UniProtKB-KW"/>
</dbReference>
<dbReference type="PANTHER" id="PTHR42755:SF1">
    <property type="entry name" value="3-DEOXY-D-MANNO-OCTULOSONIC ACID TRANSFERASE, MITOCHONDRIAL-RELATED"/>
    <property type="match status" value="1"/>
</dbReference>
<gene>
    <name evidence="10" type="ORF">L2A60_04910</name>
</gene>
<dbReference type="InterPro" id="IPR007507">
    <property type="entry name" value="Glycos_transf_N"/>
</dbReference>
<comment type="pathway">
    <text evidence="2 8">Bacterial outer membrane biogenesis; LPS core biosynthesis.</text>
</comment>
<dbReference type="InterPro" id="IPR039901">
    <property type="entry name" value="Kdotransferase"/>
</dbReference>
<dbReference type="EC" id="2.4.99.12" evidence="3 8"/>
<accession>A0ABS9DTG4</accession>
<comment type="subcellular location">
    <subcellularLocation>
        <location evidence="8">Cell membrane</location>
    </subcellularLocation>
</comment>
<comment type="similarity">
    <text evidence="8">Belongs to the glycosyltransferase group 1 family.</text>
</comment>
<dbReference type="PANTHER" id="PTHR42755">
    <property type="entry name" value="3-DEOXY-MANNO-OCTULOSONATE CYTIDYLYLTRANSFERASE"/>
    <property type="match status" value="1"/>
</dbReference>
<comment type="caution">
    <text evidence="10">The sequence shown here is derived from an EMBL/GenBank/DDBJ whole genome shotgun (WGS) entry which is preliminary data.</text>
</comment>
<dbReference type="EMBL" id="JAKGBZ010000006">
    <property type="protein sequence ID" value="MCF3946026.1"/>
    <property type="molecule type" value="Genomic_DNA"/>
</dbReference>
<comment type="function">
    <text evidence="1 8">Involved in lipopolysaccharide (LPS) biosynthesis. Catalyzes the transfer of 3-deoxy-D-manno-octulosonate (Kdo) residue(s) from CMP-Kdo to lipid IV(A), the tetraacyldisaccharide-1,4'-bisphosphate precursor of lipid A.</text>
</comment>
<name>A0ABS9DTG4_9PROT</name>
<evidence type="ECO:0000313" key="11">
    <source>
        <dbReference type="Proteomes" id="UP001521209"/>
    </source>
</evidence>
<comment type="catalytic activity">
    <reaction evidence="7 8">
        <text>lipid IVA (E. coli) + CMP-3-deoxy-beta-D-manno-octulosonate = alpha-Kdo-(2-&gt;6)-lipid IVA (E. coli) + CMP + H(+)</text>
        <dbReference type="Rhea" id="RHEA:28066"/>
        <dbReference type="ChEBI" id="CHEBI:15378"/>
        <dbReference type="ChEBI" id="CHEBI:58603"/>
        <dbReference type="ChEBI" id="CHEBI:60364"/>
        <dbReference type="ChEBI" id="CHEBI:60377"/>
        <dbReference type="ChEBI" id="CHEBI:85987"/>
        <dbReference type="EC" id="2.4.99.12"/>
    </reaction>
</comment>
<reference evidence="10 11" key="1">
    <citation type="submission" date="2022-01" db="EMBL/GenBank/DDBJ databases">
        <authorList>
            <person name="Won M."/>
            <person name="Kim S.-J."/>
            <person name="Kwon S.-W."/>
        </authorList>
    </citation>
    <scope>NUCLEOTIDE SEQUENCE [LARGE SCALE GENOMIC DNA]</scope>
    <source>
        <strain evidence="10 11">KCTC 23505</strain>
    </source>
</reference>
<keyword evidence="11" id="KW-1185">Reference proteome</keyword>
<evidence type="ECO:0000256" key="2">
    <source>
        <dbReference type="ARBA" id="ARBA00004713"/>
    </source>
</evidence>
<protein>
    <recommendedName>
        <fullName evidence="4 8">3-deoxy-D-manno-octulosonic acid transferase</fullName>
        <shortName evidence="8">Kdo transferase</shortName>
        <ecNumber evidence="3 8">2.4.99.12</ecNumber>
    </recommendedName>
    <alternativeName>
        <fullName evidence="6 8">Lipid IV(A) 3-deoxy-D-manno-octulosonic acid transferase</fullName>
    </alternativeName>
</protein>
<keyword evidence="8" id="KW-1003">Cell membrane</keyword>
<evidence type="ECO:0000256" key="7">
    <source>
        <dbReference type="ARBA" id="ARBA00049183"/>
    </source>
</evidence>